<dbReference type="AlphaFoldDB" id="A0A840E5K3"/>
<dbReference type="RefSeq" id="WP_183496698.1">
    <property type="nucleotide sequence ID" value="NZ_JACIFF010000008.1"/>
</dbReference>
<comment type="caution">
    <text evidence="2">The sequence shown here is derived from an EMBL/GenBank/DDBJ whole genome shotgun (WGS) entry which is preliminary data.</text>
</comment>
<keyword evidence="1" id="KW-0472">Membrane</keyword>
<dbReference type="Proteomes" id="UP000576209">
    <property type="component" value="Unassembled WGS sequence"/>
</dbReference>
<sequence>MLRLSSNLTLFLKLFLPVFWTTVMIGTALVIWFAPEHYFGGVPLQSLRWGILFVLLTGLATFWFVFWPLKRVETDGRAVYVSNYFRTARYDLAEDVAGFYEARWLFFKICTLELRGKGTFGRRMRFVASRKQFDNFRREFSGEVTFE</sequence>
<keyword evidence="1" id="KW-1133">Transmembrane helix</keyword>
<organism evidence="2 3">
    <name type="scientific">Neolewinella aquimaris</name>
    <dbReference type="NCBI Taxonomy" id="1835722"/>
    <lineage>
        <taxon>Bacteria</taxon>
        <taxon>Pseudomonadati</taxon>
        <taxon>Bacteroidota</taxon>
        <taxon>Saprospiria</taxon>
        <taxon>Saprospirales</taxon>
        <taxon>Lewinellaceae</taxon>
        <taxon>Neolewinella</taxon>
    </lineage>
</organism>
<keyword evidence="1" id="KW-0812">Transmembrane</keyword>
<feature type="transmembrane region" description="Helical" evidence="1">
    <location>
        <begin position="46"/>
        <end position="67"/>
    </location>
</feature>
<proteinExistence type="predicted"/>
<evidence type="ECO:0000256" key="1">
    <source>
        <dbReference type="SAM" id="Phobius"/>
    </source>
</evidence>
<feature type="transmembrane region" description="Helical" evidence="1">
    <location>
        <begin position="12"/>
        <end position="34"/>
    </location>
</feature>
<protein>
    <recommendedName>
        <fullName evidence="4">Photosystem I assembly protein Ycf4</fullName>
    </recommendedName>
</protein>
<evidence type="ECO:0000313" key="3">
    <source>
        <dbReference type="Proteomes" id="UP000576209"/>
    </source>
</evidence>
<accession>A0A840E5K3</accession>
<keyword evidence="3" id="KW-1185">Reference proteome</keyword>
<reference evidence="2 3" key="1">
    <citation type="submission" date="2020-08" db="EMBL/GenBank/DDBJ databases">
        <title>Genomic Encyclopedia of Type Strains, Phase IV (KMG-IV): sequencing the most valuable type-strain genomes for metagenomic binning, comparative biology and taxonomic classification.</title>
        <authorList>
            <person name="Goeker M."/>
        </authorList>
    </citation>
    <scope>NUCLEOTIDE SEQUENCE [LARGE SCALE GENOMIC DNA]</scope>
    <source>
        <strain evidence="2 3">DSM 105137</strain>
    </source>
</reference>
<evidence type="ECO:0000313" key="2">
    <source>
        <dbReference type="EMBL" id="MBB4080461.1"/>
    </source>
</evidence>
<dbReference type="EMBL" id="JACIFF010000008">
    <property type="protein sequence ID" value="MBB4080461.1"/>
    <property type="molecule type" value="Genomic_DNA"/>
</dbReference>
<gene>
    <name evidence="2" type="ORF">GGR28_003095</name>
</gene>
<evidence type="ECO:0008006" key="4">
    <source>
        <dbReference type="Google" id="ProtNLM"/>
    </source>
</evidence>
<name>A0A840E5K3_9BACT</name>